<comment type="similarity">
    <text evidence="2">Belongs to the isochorismate synthase family.</text>
</comment>
<gene>
    <name evidence="8" type="ORF">SAMN04487820_102180</name>
</gene>
<proteinExistence type="inferred from homology"/>
<evidence type="ECO:0000259" key="7">
    <source>
        <dbReference type="Pfam" id="PF00425"/>
    </source>
</evidence>
<feature type="region of interest" description="Disordered" evidence="6">
    <location>
        <begin position="1"/>
        <end position="39"/>
    </location>
</feature>
<reference evidence="9" key="1">
    <citation type="submission" date="2016-10" db="EMBL/GenBank/DDBJ databases">
        <authorList>
            <person name="Varghese N."/>
            <person name="Submissions S."/>
        </authorList>
    </citation>
    <scope>NUCLEOTIDE SEQUENCE [LARGE SCALE GENOMIC DNA]</scope>
    <source>
        <strain evidence="9">DSM 45460</strain>
    </source>
</reference>
<name>A0A1G8WQI0_ACTMZ</name>
<evidence type="ECO:0000256" key="3">
    <source>
        <dbReference type="ARBA" id="ARBA00012824"/>
    </source>
</evidence>
<dbReference type="SUPFAM" id="SSF56322">
    <property type="entry name" value="ADC synthase"/>
    <property type="match status" value="1"/>
</dbReference>
<dbReference type="EMBL" id="FNFM01000002">
    <property type="protein sequence ID" value="SDJ80632.1"/>
    <property type="molecule type" value="Genomic_DNA"/>
</dbReference>
<feature type="domain" description="Chorismate-utilising enzyme C-terminal" evidence="7">
    <location>
        <begin position="239"/>
        <end position="498"/>
    </location>
</feature>
<dbReference type="GO" id="GO:0008909">
    <property type="term" value="F:isochorismate synthase activity"/>
    <property type="evidence" value="ECO:0007669"/>
    <property type="project" value="UniProtKB-EC"/>
</dbReference>
<dbReference type="Proteomes" id="UP000199213">
    <property type="component" value="Unassembled WGS sequence"/>
</dbReference>
<dbReference type="PANTHER" id="PTHR42839:SF2">
    <property type="entry name" value="ISOCHORISMATE SYNTHASE ENTC"/>
    <property type="match status" value="1"/>
</dbReference>
<protein>
    <recommendedName>
        <fullName evidence="3">isochorismate synthase</fullName>
        <ecNumber evidence="3">5.4.4.2</ecNumber>
    </recommendedName>
    <alternativeName>
        <fullName evidence="5">Isochorismate mutase</fullName>
    </alternativeName>
</protein>
<sequence>MRSATRSDEMIENAVPNRSPARPSGRFPEAPRTAGPEVPCAPRFASRRTVRVSGDPRHVRCGGGHARDGCHPTESQDTYPRNVEHFQQNLTVRTRRVPSPEGHYDLLDLLPEGISPDSGPLCWMRHGEGVVGWGEALRIETARSERFVAADERWQRLAARMEVDDEVQLPGTGPVAFASIAFGDDPGSSVLIVPEVVIGQRGGVRWVTTIGEHDRRLSRAAPARAPGTIRYSDGEFPTTRYRQAVAEAVRRMRGSPELSKVVLAHDLLATTSEPLSSRYLLGNLGRRYPGCWTFAVDGLVGATPELLLQRNGNEVSSRVLAGTAWPHEGRTQQQLMSELLGSAKNRGEHTYAVRSLANGLEPFCKELDVPTSPEVLRLRNVMHLASDVSGRLDPMLAQNGHAGLLRLVQSVHPTAAVGGTPTTGALELIDELEEMNRERYAGPVGWVDADGNGEFGIALRCARLTWRSGEGSRARLFAGCGVVPDSDPDTEVTEAEAKLLPVREALEGVR</sequence>
<dbReference type="InterPro" id="IPR005801">
    <property type="entry name" value="ADC_synthase"/>
</dbReference>
<dbReference type="PANTHER" id="PTHR42839">
    <property type="entry name" value="ISOCHORISMATE SYNTHASE ENTC"/>
    <property type="match status" value="1"/>
</dbReference>
<organism evidence="8 9">
    <name type="scientific">Actinopolyspora mzabensis</name>
    <dbReference type="NCBI Taxonomy" id="995066"/>
    <lineage>
        <taxon>Bacteria</taxon>
        <taxon>Bacillati</taxon>
        <taxon>Actinomycetota</taxon>
        <taxon>Actinomycetes</taxon>
        <taxon>Actinopolysporales</taxon>
        <taxon>Actinopolysporaceae</taxon>
        <taxon>Actinopolyspora</taxon>
    </lineage>
</organism>
<dbReference type="NCBIfam" id="TIGR00543">
    <property type="entry name" value="isochor_syn"/>
    <property type="match status" value="1"/>
</dbReference>
<evidence type="ECO:0000256" key="2">
    <source>
        <dbReference type="ARBA" id="ARBA00005297"/>
    </source>
</evidence>
<dbReference type="EC" id="5.4.4.2" evidence="3"/>
<dbReference type="InterPro" id="IPR004561">
    <property type="entry name" value="IsoChor_synthase"/>
</dbReference>
<keyword evidence="4" id="KW-0413">Isomerase</keyword>
<keyword evidence="9" id="KW-1185">Reference proteome</keyword>
<evidence type="ECO:0000313" key="9">
    <source>
        <dbReference type="Proteomes" id="UP000199213"/>
    </source>
</evidence>
<evidence type="ECO:0000256" key="6">
    <source>
        <dbReference type="SAM" id="MobiDB-lite"/>
    </source>
</evidence>
<evidence type="ECO:0000256" key="4">
    <source>
        <dbReference type="ARBA" id="ARBA00023235"/>
    </source>
</evidence>
<dbReference type="InterPro" id="IPR015890">
    <property type="entry name" value="Chorismate_C"/>
</dbReference>
<evidence type="ECO:0000313" key="8">
    <source>
        <dbReference type="EMBL" id="SDJ80632.1"/>
    </source>
</evidence>
<dbReference type="Pfam" id="PF00425">
    <property type="entry name" value="Chorismate_bind"/>
    <property type="match status" value="1"/>
</dbReference>
<dbReference type="Gene3D" id="3.60.120.10">
    <property type="entry name" value="Anthranilate synthase"/>
    <property type="match status" value="1"/>
</dbReference>
<evidence type="ECO:0000256" key="5">
    <source>
        <dbReference type="ARBA" id="ARBA00041564"/>
    </source>
</evidence>
<feature type="region of interest" description="Disordered" evidence="6">
    <location>
        <begin position="54"/>
        <end position="77"/>
    </location>
</feature>
<accession>A0A1G8WQI0</accession>
<comment type="catalytic activity">
    <reaction evidence="1">
        <text>chorismate = isochorismate</text>
        <dbReference type="Rhea" id="RHEA:18985"/>
        <dbReference type="ChEBI" id="CHEBI:29748"/>
        <dbReference type="ChEBI" id="CHEBI:29780"/>
        <dbReference type="EC" id="5.4.4.2"/>
    </reaction>
</comment>
<dbReference type="AlphaFoldDB" id="A0A1G8WQI0"/>
<evidence type="ECO:0000256" key="1">
    <source>
        <dbReference type="ARBA" id="ARBA00000799"/>
    </source>
</evidence>